<feature type="region of interest" description="Disordered" evidence="1">
    <location>
        <begin position="1"/>
        <end position="39"/>
    </location>
</feature>
<dbReference type="EMBL" id="WEGH01000001">
    <property type="protein sequence ID" value="MQY03214.1"/>
    <property type="molecule type" value="Genomic_DNA"/>
</dbReference>
<name>A0A7K0BR57_9ACTN</name>
<evidence type="ECO:0000256" key="1">
    <source>
        <dbReference type="SAM" id="MobiDB-lite"/>
    </source>
</evidence>
<dbReference type="Proteomes" id="UP000487268">
    <property type="component" value="Unassembled WGS sequence"/>
</dbReference>
<accession>A0A7K0BR57</accession>
<feature type="compositionally biased region" description="Pro residues" evidence="1">
    <location>
        <begin position="481"/>
        <end position="496"/>
    </location>
</feature>
<organism evidence="2 3">
    <name type="scientific">Actinomadura macrotermitis</name>
    <dbReference type="NCBI Taxonomy" id="2585200"/>
    <lineage>
        <taxon>Bacteria</taxon>
        <taxon>Bacillati</taxon>
        <taxon>Actinomycetota</taxon>
        <taxon>Actinomycetes</taxon>
        <taxon>Streptosporangiales</taxon>
        <taxon>Thermomonosporaceae</taxon>
        <taxon>Actinomadura</taxon>
    </lineage>
</organism>
<evidence type="ECO:0000313" key="2">
    <source>
        <dbReference type="EMBL" id="MQY03214.1"/>
    </source>
</evidence>
<dbReference type="OrthoDB" id="4070667at2"/>
<dbReference type="RefSeq" id="WP_153531199.1">
    <property type="nucleotide sequence ID" value="NZ_WEGH01000001.1"/>
</dbReference>
<keyword evidence="3" id="KW-1185">Reference proteome</keyword>
<comment type="caution">
    <text evidence="2">The sequence shown here is derived from an EMBL/GenBank/DDBJ whole genome shotgun (WGS) entry which is preliminary data.</text>
</comment>
<reference evidence="2 3" key="1">
    <citation type="submission" date="2019-10" db="EMBL/GenBank/DDBJ databases">
        <title>Actinomadura rubteroloni sp. nov. and Actinomadura macrotermitis sp. nov., isolated from the gut of fungus growing-termite Macrotermes natalensis.</title>
        <authorList>
            <person name="Benndorf R."/>
            <person name="Martin K."/>
            <person name="Kuefner M."/>
            <person name="De Beer W."/>
            <person name="Kaster A.-K."/>
            <person name="Vollmers J."/>
            <person name="Poulsen M."/>
            <person name="Beemelmanns C."/>
        </authorList>
    </citation>
    <scope>NUCLEOTIDE SEQUENCE [LARGE SCALE GENOMIC DNA]</scope>
    <source>
        <strain evidence="2 3">RB68</strain>
    </source>
</reference>
<dbReference type="AlphaFoldDB" id="A0A7K0BR57"/>
<proteinExistence type="predicted"/>
<feature type="region of interest" description="Disordered" evidence="1">
    <location>
        <begin position="471"/>
        <end position="496"/>
    </location>
</feature>
<sequence>MYAYTEESACPALLVASRPEEGQDDQQPPPPDGHEPTTLMLSHSLTTLPEPLQVAMGGESPQATLSVVITNASTEAIDCEQVFVALWAGGKAGDLSPRPPENCRQNELPGWKRVYREVEEEKEGKKTGSIICMYAWERQSDQVRILPNETMMLTITDIEVTPVVGVTEVHITEKVHEQEGAKQWTNNTARYMLGKFEENMTISDFRAEKPVVRRGERVKLAWSTTTLPTSPATVELAYDGRAIPLTGHTGFQSPPLNHDTAFRLTLTYAPVKGQKAVHFLDAQVHVVDGDVKAHTLNVTEATRMIGGAREISIEPYTDYYIKNDGIFLCGATGFELRTEPTYGQALWVTSPTDHALRRYAYKHDHDPKAHTSLPLPGDSLLLIPYSDGKKNGVAALKGTWIPLGSNKPEKIAHPGYVVEIYRLPFRRTSALLVVYNPLKNIRRSFQEELEQYRKDPVAYKKARETTSYLKVESNGSGPVIVSPPPSPNVSSSPPPHGLPDKWGDIIGPIADGEYEWLVTSSGTAARAEAGKLGEAMKYERIARHPSGYWKFVSEEVEDKFEHSRPMAAFEISKSSAYIVSAVGGIFSQGLRVFSVDIGRKAVPIVRRSDPFSEVFPGIPLEMLEGIINVVPLSVVEPLVGEPHLVLVCGKELCVRYDVKARRPLSRPTTLYQEFPQLLLPARPDVTGSRGASSADRT</sequence>
<gene>
    <name evidence="2" type="ORF">ACRB68_12560</name>
</gene>
<protein>
    <submittedName>
        <fullName evidence="2">Uncharacterized protein</fullName>
    </submittedName>
</protein>
<evidence type="ECO:0000313" key="3">
    <source>
        <dbReference type="Proteomes" id="UP000487268"/>
    </source>
</evidence>